<evidence type="ECO:0000256" key="3">
    <source>
        <dbReference type="ARBA" id="ARBA00022989"/>
    </source>
</evidence>
<reference evidence="6 7" key="1">
    <citation type="journal article" date="2016" name="Nat. Commun.">
        <title>Thousands of microbial genomes shed light on interconnected biogeochemical processes in an aquifer system.</title>
        <authorList>
            <person name="Anantharaman K."/>
            <person name="Brown C.T."/>
            <person name="Hug L.A."/>
            <person name="Sharon I."/>
            <person name="Castelle C.J."/>
            <person name="Probst A.J."/>
            <person name="Thomas B.C."/>
            <person name="Singh A."/>
            <person name="Wilkins M.J."/>
            <person name="Karaoz U."/>
            <person name="Brodie E.L."/>
            <person name="Williams K.H."/>
            <person name="Hubbard S.S."/>
            <person name="Banfield J.F."/>
        </authorList>
    </citation>
    <scope>NUCLEOTIDE SEQUENCE [LARGE SCALE GENOMIC DNA]</scope>
</reference>
<keyword evidence="4 5" id="KW-0472">Membrane</keyword>
<evidence type="ECO:0000256" key="2">
    <source>
        <dbReference type="ARBA" id="ARBA00022692"/>
    </source>
</evidence>
<feature type="transmembrane region" description="Helical" evidence="5">
    <location>
        <begin position="62"/>
        <end position="83"/>
    </location>
</feature>
<keyword evidence="2 5" id="KW-0812">Transmembrane</keyword>
<accession>A0A1G2KV22</accession>
<dbReference type="Proteomes" id="UP000178510">
    <property type="component" value="Unassembled WGS sequence"/>
</dbReference>
<comment type="subcellular location">
    <subcellularLocation>
        <location evidence="1">Membrane</location>
        <topology evidence="1">Multi-pass membrane protein</topology>
    </subcellularLocation>
</comment>
<proteinExistence type="predicted"/>
<dbReference type="STRING" id="1802274.A3J58_00935"/>
<keyword evidence="3 5" id="KW-1133">Transmembrane helix</keyword>
<evidence type="ECO:0000256" key="4">
    <source>
        <dbReference type="ARBA" id="ARBA00023136"/>
    </source>
</evidence>
<dbReference type="AlphaFoldDB" id="A0A1G2KV22"/>
<evidence type="ECO:0000256" key="1">
    <source>
        <dbReference type="ARBA" id="ARBA00004141"/>
    </source>
</evidence>
<feature type="transmembrane region" description="Helical" evidence="5">
    <location>
        <begin position="123"/>
        <end position="142"/>
    </location>
</feature>
<name>A0A1G2KV22_9BACT</name>
<gene>
    <name evidence="6" type="ORF">A3J58_00935</name>
</gene>
<dbReference type="EMBL" id="MHQM01000029">
    <property type="protein sequence ID" value="OHA03243.1"/>
    <property type="molecule type" value="Genomic_DNA"/>
</dbReference>
<evidence type="ECO:0000313" key="7">
    <source>
        <dbReference type="Proteomes" id="UP000178510"/>
    </source>
</evidence>
<dbReference type="GO" id="GO:0016020">
    <property type="term" value="C:membrane"/>
    <property type="evidence" value="ECO:0007669"/>
    <property type="project" value="UniProtKB-SubCell"/>
</dbReference>
<evidence type="ECO:0000313" key="6">
    <source>
        <dbReference type="EMBL" id="OHA03243.1"/>
    </source>
</evidence>
<evidence type="ECO:0000256" key="5">
    <source>
        <dbReference type="SAM" id="Phobius"/>
    </source>
</evidence>
<organism evidence="6 7">
    <name type="scientific">Candidatus Sungbacteria bacterium RIFCSPHIGHO2_02_FULL_52_23</name>
    <dbReference type="NCBI Taxonomy" id="1802274"/>
    <lineage>
        <taxon>Bacteria</taxon>
        <taxon>Candidatus Sungiibacteriota</taxon>
    </lineage>
</organism>
<protein>
    <recommendedName>
        <fullName evidence="8">DoxX family protein</fullName>
    </recommendedName>
</protein>
<evidence type="ECO:0008006" key="8">
    <source>
        <dbReference type="Google" id="ProtNLM"/>
    </source>
</evidence>
<sequence>MYEKFNTLDRFFISIMQQRSISLLRIALGIVFLWFGALKVAGVSPVADLIAETYSFLPAQSFLMVLGVWEIIIGIGLIFKIALRTTLALLWIQMLGTFGAPLMAPHIFFLGGNPLLLTVQGEFVIKNIVLITAGLVIGGWQVKPEEARSS</sequence>
<dbReference type="InterPro" id="IPR032808">
    <property type="entry name" value="DoxX"/>
</dbReference>
<feature type="transmembrane region" description="Helical" evidence="5">
    <location>
        <begin position="90"/>
        <end position="111"/>
    </location>
</feature>
<comment type="caution">
    <text evidence="6">The sequence shown here is derived from an EMBL/GenBank/DDBJ whole genome shotgun (WGS) entry which is preliminary data.</text>
</comment>
<dbReference type="Pfam" id="PF07681">
    <property type="entry name" value="DoxX"/>
    <property type="match status" value="1"/>
</dbReference>
<feature type="transmembrane region" description="Helical" evidence="5">
    <location>
        <begin position="21"/>
        <end position="42"/>
    </location>
</feature>